<dbReference type="GO" id="GO:0016740">
    <property type="term" value="F:transferase activity"/>
    <property type="evidence" value="ECO:0007669"/>
    <property type="project" value="UniProtKB-KW"/>
</dbReference>
<dbReference type="InterPro" id="IPR023606">
    <property type="entry name" value="CoA-Trfase_III_dom_1_sf"/>
</dbReference>
<dbReference type="Gene3D" id="3.40.50.10540">
    <property type="entry name" value="Crotonobetainyl-coa:carnitine coa-transferase, domain 1"/>
    <property type="match status" value="2"/>
</dbReference>
<protein>
    <submittedName>
        <fullName evidence="2">CoA transferase</fullName>
    </submittedName>
</protein>
<proteinExistence type="predicted"/>
<dbReference type="PANTHER" id="PTHR48207:SF4">
    <property type="entry name" value="BLL6097 PROTEIN"/>
    <property type="match status" value="1"/>
</dbReference>
<dbReference type="EMBL" id="JAPJZH010000006">
    <property type="protein sequence ID" value="MDA4845877.1"/>
    <property type="molecule type" value="Genomic_DNA"/>
</dbReference>
<dbReference type="InterPro" id="IPR050483">
    <property type="entry name" value="CoA-transferase_III_domain"/>
</dbReference>
<keyword evidence="3" id="KW-1185">Reference proteome</keyword>
<evidence type="ECO:0000256" key="1">
    <source>
        <dbReference type="ARBA" id="ARBA00022679"/>
    </source>
</evidence>
<comment type="caution">
    <text evidence="2">The sequence shown here is derived from an EMBL/GenBank/DDBJ whole genome shotgun (WGS) entry which is preliminary data.</text>
</comment>
<dbReference type="PANTHER" id="PTHR48207">
    <property type="entry name" value="SUCCINATE--HYDROXYMETHYLGLUTARATE COA-TRANSFERASE"/>
    <property type="match status" value="1"/>
</dbReference>
<organism evidence="2 3">
    <name type="scientific">Hoeflea poritis</name>
    <dbReference type="NCBI Taxonomy" id="2993659"/>
    <lineage>
        <taxon>Bacteria</taxon>
        <taxon>Pseudomonadati</taxon>
        <taxon>Pseudomonadota</taxon>
        <taxon>Alphaproteobacteria</taxon>
        <taxon>Hyphomicrobiales</taxon>
        <taxon>Rhizobiaceae</taxon>
        <taxon>Hoeflea</taxon>
    </lineage>
</organism>
<dbReference type="Proteomes" id="UP001148313">
    <property type="component" value="Unassembled WGS sequence"/>
</dbReference>
<dbReference type="RefSeq" id="WP_271089576.1">
    <property type="nucleotide sequence ID" value="NZ_JAPJZH010000006.1"/>
</dbReference>
<keyword evidence="1 2" id="KW-0808">Transferase</keyword>
<gene>
    <name evidence="2" type="ORF">OOZ53_10990</name>
</gene>
<dbReference type="SUPFAM" id="SSF89796">
    <property type="entry name" value="CoA-transferase family III (CaiB/BaiF)"/>
    <property type="match status" value="1"/>
</dbReference>
<name>A0ABT4VMF8_9HYPH</name>
<reference evidence="2" key="1">
    <citation type="submission" date="2022-11" db="EMBL/GenBank/DDBJ databases">
        <title>Hoeflea poritis sp. nov., isolated from scleractinian coral Porites lutea.</title>
        <authorList>
            <person name="Zhang G."/>
            <person name="Wei Q."/>
            <person name="Cai L."/>
        </authorList>
    </citation>
    <scope>NUCLEOTIDE SEQUENCE</scope>
    <source>
        <strain evidence="2">E7-10</strain>
    </source>
</reference>
<dbReference type="InterPro" id="IPR003673">
    <property type="entry name" value="CoA-Trfase_fam_III"/>
</dbReference>
<evidence type="ECO:0000313" key="3">
    <source>
        <dbReference type="Proteomes" id="UP001148313"/>
    </source>
</evidence>
<evidence type="ECO:0000313" key="2">
    <source>
        <dbReference type="EMBL" id="MDA4845877.1"/>
    </source>
</evidence>
<dbReference type="Pfam" id="PF02515">
    <property type="entry name" value="CoA_transf_3"/>
    <property type="match status" value="1"/>
</dbReference>
<accession>A0ABT4VMF8</accession>
<sequence length="395" mass="42914">MQLEGIRIVSFNHFLMGPLGIQFLADLGAEVIAIEPLKGAFQRHWGGSDAKKAGGETTLELVANRNKKSVCLDLKKPEAVEIARKLAASADIVAENFRPGVMEKLGLGYEELRKDNPEIIFASASGFGPDGPYVNRPGQDMIAQSLSGLAWITGKEGEIPRLVGTSAIDHHGAMIFAAGILGALVKKARTGKGGRVDVNLFSAALNLQAESLVCYFNGEKPESAQQPSHVGSWYHEAPYGIYATSDKFIGLSLGNLPLMLDAVGAEGEFHAEQNEAFARREEISAFFAEKLREKSFEDWASIFEERGIWFTQVNDYEDLARDPQILHNGDLVKVEAWNGEEITLLANPVRYDGQTAPVHLAPQKLGAQTSEILNDLGISTEEQARLLEKGAIGQG</sequence>